<feature type="domain" description="Cytochrome b561" evidence="8">
    <location>
        <begin position="3"/>
        <end position="49"/>
    </location>
</feature>
<evidence type="ECO:0000313" key="9">
    <source>
        <dbReference type="EMBL" id="JAD88800.1"/>
    </source>
</evidence>
<reference evidence="9" key="2">
    <citation type="journal article" date="2015" name="Data Brief">
        <title>Shoot transcriptome of the giant reed, Arundo donax.</title>
        <authorList>
            <person name="Barrero R.A."/>
            <person name="Guerrero F.D."/>
            <person name="Moolhuijzen P."/>
            <person name="Goolsby J.A."/>
            <person name="Tidwell J."/>
            <person name="Bellgard S.E."/>
            <person name="Bellgard M.I."/>
        </authorList>
    </citation>
    <scope>NUCLEOTIDE SEQUENCE</scope>
    <source>
        <tissue evidence="9">Shoot tissue taken approximately 20 cm above the soil surface</tissue>
    </source>
</reference>
<keyword evidence="2" id="KW-0813">Transport</keyword>
<comment type="subcellular location">
    <subcellularLocation>
        <location evidence="1">Membrane</location>
    </subcellularLocation>
</comment>
<reference evidence="9" key="1">
    <citation type="submission" date="2014-09" db="EMBL/GenBank/DDBJ databases">
        <authorList>
            <person name="Magalhaes I.L.F."/>
            <person name="Oliveira U."/>
            <person name="Santos F.R."/>
            <person name="Vidigal T.H.D.A."/>
            <person name="Brescovit A.D."/>
            <person name="Santos A.J."/>
        </authorList>
    </citation>
    <scope>NUCLEOTIDE SEQUENCE</scope>
    <source>
        <tissue evidence="9">Shoot tissue taken approximately 20 cm above the soil surface</tissue>
    </source>
</reference>
<proteinExistence type="predicted"/>
<dbReference type="InterPro" id="IPR006593">
    <property type="entry name" value="Cyt_b561/ferric_Rdtase_TM"/>
</dbReference>
<sequence>MLWFHHFSVAIGLCYLLPGCFTNSPRRMLPWHVRSGLVVYVLALLALLAAELRFLKKLTFL</sequence>
<evidence type="ECO:0000256" key="6">
    <source>
        <dbReference type="ARBA" id="ARBA00023136"/>
    </source>
</evidence>
<dbReference type="GO" id="GO:0016020">
    <property type="term" value="C:membrane"/>
    <property type="evidence" value="ECO:0007669"/>
    <property type="project" value="UniProtKB-SubCell"/>
</dbReference>
<keyword evidence="5 7" id="KW-1133">Transmembrane helix</keyword>
<name>A0A0A9DT10_ARUDO</name>
<evidence type="ECO:0000256" key="5">
    <source>
        <dbReference type="ARBA" id="ARBA00022989"/>
    </source>
</evidence>
<dbReference type="AlphaFoldDB" id="A0A0A9DT10"/>
<feature type="transmembrane region" description="Helical" evidence="7">
    <location>
        <begin position="38"/>
        <end position="55"/>
    </location>
</feature>
<keyword evidence="4" id="KW-0249">Electron transport</keyword>
<dbReference type="EMBL" id="GBRH01209095">
    <property type="protein sequence ID" value="JAD88800.1"/>
    <property type="molecule type" value="Transcribed_RNA"/>
</dbReference>
<evidence type="ECO:0000259" key="8">
    <source>
        <dbReference type="Pfam" id="PF03188"/>
    </source>
</evidence>
<evidence type="ECO:0000256" key="3">
    <source>
        <dbReference type="ARBA" id="ARBA00022692"/>
    </source>
</evidence>
<evidence type="ECO:0000256" key="7">
    <source>
        <dbReference type="SAM" id="Phobius"/>
    </source>
</evidence>
<protein>
    <recommendedName>
        <fullName evidence="8">Cytochrome b561 domain-containing protein</fullName>
    </recommendedName>
</protein>
<keyword evidence="6 7" id="KW-0472">Membrane</keyword>
<accession>A0A0A9DT10</accession>
<dbReference type="Gene3D" id="1.20.120.1770">
    <property type="match status" value="1"/>
</dbReference>
<evidence type="ECO:0000256" key="4">
    <source>
        <dbReference type="ARBA" id="ARBA00022982"/>
    </source>
</evidence>
<keyword evidence="3 7" id="KW-0812">Transmembrane</keyword>
<organism evidence="9">
    <name type="scientific">Arundo donax</name>
    <name type="common">Giant reed</name>
    <name type="synonym">Donax arundinaceus</name>
    <dbReference type="NCBI Taxonomy" id="35708"/>
    <lineage>
        <taxon>Eukaryota</taxon>
        <taxon>Viridiplantae</taxon>
        <taxon>Streptophyta</taxon>
        <taxon>Embryophyta</taxon>
        <taxon>Tracheophyta</taxon>
        <taxon>Spermatophyta</taxon>
        <taxon>Magnoliopsida</taxon>
        <taxon>Liliopsida</taxon>
        <taxon>Poales</taxon>
        <taxon>Poaceae</taxon>
        <taxon>PACMAD clade</taxon>
        <taxon>Arundinoideae</taxon>
        <taxon>Arundineae</taxon>
        <taxon>Arundo</taxon>
    </lineage>
</organism>
<evidence type="ECO:0000256" key="2">
    <source>
        <dbReference type="ARBA" id="ARBA00022448"/>
    </source>
</evidence>
<evidence type="ECO:0000256" key="1">
    <source>
        <dbReference type="ARBA" id="ARBA00004370"/>
    </source>
</evidence>
<dbReference type="Pfam" id="PF03188">
    <property type="entry name" value="Cytochrom_B561"/>
    <property type="match status" value="1"/>
</dbReference>